<dbReference type="Proteomes" id="UP000285146">
    <property type="component" value="Unassembled WGS sequence"/>
</dbReference>
<proteinExistence type="predicted"/>
<evidence type="ECO:0000313" key="4">
    <source>
        <dbReference type="Proteomes" id="UP000285146"/>
    </source>
</evidence>
<dbReference type="PANTHER" id="PTHR28083:SF1">
    <property type="entry name" value="GOOD FOR FULL DBP5 ACTIVITY PROTEIN 2"/>
    <property type="match status" value="1"/>
</dbReference>
<dbReference type="InterPro" id="IPR040151">
    <property type="entry name" value="Gfd2/YDR514C-like"/>
</dbReference>
<feature type="region of interest" description="Disordered" evidence="1">
    <location>
        <begin position="271"/>
        <end position="291"/>
    </location>
</feature>
<dbReference type="AlphaFoldDB" id="A0A423XLX4"/>
<evidence type="ECO:0000256" key="1">
    <source>
        <dbReference type="SAM" id="MobiDB-lite"/>
    </source>
</evidence>
<evidence type="ECO:0000313" key="3">
    <source>
        <dbReference type="EMBL" id="ROW17571.1"/>
    </source>
</evidence>
<keyword evidence="4" id="KW-1185">Reference proteome</keyword>
<reference evidence="3 4" key="1">
    <citation type="submission" date="2015-09" db="EMBL/GenBank/DDBJ databases">
        <title>Host preference determinants of Valsa canker pathogens revealed by comparative genomics.</title>
        <authorList>
            <person name="Yin Z."/>
            <person name="Huang L."/>
        </authorList>
    </citation>
    <scope>NUCLEOTIDE SEQUENCE [LARGE SCALE GENOMIC DNA]</scope>
    <source>
        <strain evidence="3 4">SXYLt</strain>
    </source>
</reference>
<gene>
    <name evidence="3" type="ORF">VPNG_00779</name>
</gene>
<name>A0A423XLX4_9PEZI</name>
<accession>A0A423XLX4</accession>
<dbReference type="PANTHER" id="PTHR28083">
    <property type="entry name" value="GOOD FOR FULL DBP5 ACTIVITY PROTEIN 2"/>
    <property type="match status" value="1"/>
</dbReference>
<dbReference type="GO" id="GO:0005634">
    <property type="term" value="C:nucleus"/>
    <property type="evidence" value="ECO:0007669"/>
    <property type="project" value="TreeGrafter"/>
</dbReference>
<dbReference type="SUPFAM" id="SSF53098">
    <property type="entry name" value="Ribonuclease H-like"/>
    <property type="match status" value="1"/>
</dbReference>
<dbReference type="InterPro" id="IPR012337">
    <property type="entry name" value="RNaseH-like_sf"/>
</dbReference>
<evidence type="ECO:0000259" key="2">
    <source>
        <dbReference type="Pfam" id="PF21762"/>
    </source>
</evidence>
<dbReference type="InterPro" id="IPR048519">
    <property type="entry name" value="Gfd2/YDR514C-like_C"/>
</dbReference>
<sequence length="593" mass="67169">MGSKAIENLRRMFGDQNIWEKPPPSPEKPYTSPPQQFERPGGETSACKPKSPEVLYSSSDDELVSDLEKRTNKALPKMKPRKRGKSVRFANNEPAPFSAAEQDATDLQDLDLKQGEKAPEQMAFLPWKFLVRYPEMYVGKANNPLVAPYFQEDQLFKNLAWEFFYLFEPDERVDHPILLVPTRQLDVLLRRINAQHMIKLSIPGGGNEGKFYRRFGGMGTPRPRYLGRTSDVASYKTLVAITPLPEPEDDLTKLTQIQRDEFTDLVQKCKESWKGSGGKGKNGKKKKAEKRLENRKGWGHQTKRIQRYMGLREKVSPSAEKLTIIDVNEAAPFLNEGEVVFICVDVETYEKSPGLVTELGFAILDTQDLVGVPPGEGAQNWFKLIRAHHLRIKEYSYMKNTEFVMGCPDSFVFGTSEFVPIDKVLKAIEEIMSPKSPTGELRKVVLVGHDVNQDIALLDSIDFDVYEMRNLLEVVDNQKLHQHRHRFYNGQGLSAVLAGLDIAYMYLHNAGNDAVYTLQSLLRLAVLKRQESLAQSPKDKTASVIRVHQPEPNPEAGWSTGAEDTDGGIPKLEDPKAMQKELERMRLEHTNGE</sequence>
<dbReference type="InterPro" id="IPR036397">
    <property type="entry name" value="RNaseH_sf"/>
</dbReference>
<dbReference type="InParanoid" id="A0A423XLX4"/>
<organism evidence="3 4">
    <name type="scientific">Cytospora leucostoma</name>
    <dbReference type="NCBI Taxonomy" id="1230097"/>
    <lineage>
        <taxon>Eukaryota</taxon>
        <taxon>Fungi</taxon>
        <taxon>Dikarya</taxon>
        <taxon>Ascomycota</taxon>
        <taxon>Pezizomycotina</taxon>
        <taxon>Sordariomycetes</taxon>
        <taxon>Sordariomycetidae</taxon>
        <taxon>Diaporthales</taxon>
        <taxon>Cytosporaceae</taxon>
        <taxon>Cytospora</taxon>
    </lineage>
</organism>
<dbReference type="Gene3D" id="3.30.420.10">
    <property type="entry name" value="Ribonuclease H-like superfamily/Ribonuclease H"/>
    <property type="match status" value="1"/>
</dbReference>
<feature type="region of interest" description="Disordered" evidence="1">
    <location>
        <begin position="1"/>
        <end position="104"/>
    </location>
</feature>
<feature type="domain" description="Gfd2/YDR514C-like C-terminal" evidence="2">
    <location>
        <begin position="340"/>
        <end position="523"/>
    </location>
</feature>
<comment type="caution">
    <text evidence="3">The sequence shown here is derived from an EMBL/GenBank/DDBJ whole genome shotgun (WGS) entry which is preliminary data.</text>
</comment>
<dbReference type="OrthoDB" id="5953249at2759"/>
<dbReference type="EMBL" id="LKEB01000002">
    <property type="protein sequence ID" value="ROW17571.1"/>
    <property type="molecule type" value="Genomic_DNA"/>
</dbReference>
<dbReference type="Pfam" id="PF21762">
    <property type="entry name" value="DEDDh_C"/>
    <property type="match status" value="1"/>
</dbReference>
<dbReference type="STRING" id="1230097.A0A423XLX4"/>
<dbReference type="GO" id="GO:0003676">
    <property type="term" value="F:nucleic acid binding"/>
    <property type="evidence" value="ECO:0007669"/>
    <property type="project" value="InterPro"/>
</dbReference>
<feature type="compositionally biased region" description="Basic residues" evidence="1">
    <location>
        <begin position="76"/>
        <end position="86"/>
    </location>
</feature>
<feature type="region of interest" description="Disordered" evidence="1">
    <location>
        <begin position="537"/>
        <end position="578"/>
    </location>
</feature>
<protein>
    <recommendedName>
        <fullName evidence="2">Gfd2/YDR514C-like C-terminal domain-containing protein</fullName>
    </recommendedName>
</protein>